<evidence type="ECO:0000313" key="16">
    <source>
        <dbReference type="Proteomes" id="UP000187941"/>
    </source>
</evidence>
<comment type="catalytic activity">
    <reaction evidence="11 12">
        <text>ATP + H2O = ADP + phosphate + H(+)</text>
        <dbReference type="Rhea" id="RHEA:13065"/>
        <dbReference type="ChEBI" id="CHEBI:15377"/>
        <dbReference type="ChEBI" id="CHEBI:15378"/>
        <dbReference type="ChEBI" id="CHEBI:30616"/>
        <dbReference type="ChEBI" id="CHEBI:43474"/>
        <dbReference type="ChEBI" id="CHEBI:456216"/>
        <dbReference type="EC" id="5.6.2.4"/>
    </reaction>
</comment>
<dbReference type="GO" id="GO:0005524">
    <property type="term" value="F:ATP binding"/>
    <property type="evidence" value="ECO:0007669"/>
    <property type="project" value="UniProtKB-UniRule"/>
</dbReference>
<keyword evidence="16" id="KW-1185">Reference proteome</keyword>
<dbReference type="STRING" id="1178516.AWR27_15435"/>
<dbReference type="KEGG" id="smon:AWR27_15435"/>
<comment type="cofactor">
    <cofactor evidence="12">
        <name>Zn(2+)</name>
        <dbReference type="ChEBI" id="CHEBI:29105"/>
    </cofactor>
    <text evidence="12">Binds 2 zinc ions per subunit.</text>
</comment>
<comment type="function">
    <text evidence="12">Initiates the restart of stalled replication forks, which reloads the replicative helicase on sites other than the origin of replication. Recognizes and binds to abandoned replication forks and remodels them to uncover a helicase loading site. Promotes assembly of the primosome at these replication forks.</text>
</comment>
<dbReference type="InterPro" id="IPR001650">
    <property type="entry name" value="Helicase_C-like"/>
</dbReference>
<dbReference type="EC" id="5.6.2.4" evidence="12"/>
<dbReference type="AlphaFoldDB" id="A0A1P9WYY3"/>
<evidence type="ECO:0000256" key="12">
    <source>
        <dbReference type="HAMAP-Rule" id="MF_00983"/>
    </source>
</evidence>
<dbReference type="Pfam" id="PF00271">
    <property type="entry name" value="Helicase_C"/>
    <property type="match status" value="1"/>
</dbReference>
<dbReference type="GO" id="GO:1990077">
    <property type="term" value="C:primosome complex"/>
    <property type="evidence" value="ECO:0007669"/>
    <property type="project" value="UniProtKB-UniRule"/>
</dbReference>
<dbReference type="InterPro" id="IPR005259">
    <property type="entry name" value="PriA"/>
</dbReference>
<dbReference type="InterPro" id="IPR040498">
    <property type="entry name" value="PriA_CRR"/>
</dbReference>
<dbReference type="PANTHER" id="PTHR30580:SF0">
    <property type="entry name" value="PRIMOSOMAL PROTEIN N"/>
    <property type="match status" value="1"/>
</dbReference>
<dbReference type="GO" id="GO:0016887">
    <property type="term" value="F:ATP hydrolysis activity"/>
    <property type="evidence" value="ECO:0007669"/>
    <property type="project" value="RHEA"/>
</dbReference>
<dbReference type="GO" id="GO:0008270">
    <property type="term" value="F:zinc ion binding"/>
    <property type="evidence" value="ECO:0007669"/>
    <property type="project" value="UniProtKB-UniRule"/>
</dbReference>
<gene>
    <name evidence="12" type="primary">priA</name>
    <name evidence="15" type="ORF">AWR27_15435</name>
</gene>
<dbReference type="Gene3D" id="3.40.50.300">
    <property type="entry name" value="P-loop containing nucleotide triphosphate hydrolases"/>
    <property type="match status" value="2"/>
</dbReference>
<dbReference type="GO" id="GO:0006270">
    <property type="term" value="P:DNA replication initiation"/>
    <property type="evidence" value="ECO:0007669"/>
    <property type="project" value="TreeGrafter"/>
</dbReference>
<dbReference type="CDD" id="cd17929">
    <property type="entry name" value="DEXHc_priA"/>
    <property type="match status" value="1"/>
</dbReference>
<dbReference type="PANTHER" id="PTHR30580">
    <property type="entry name" value="PRIMOSOMAL PROTEIN N"/>
    <property type="match status" value="1"/>
</dbReference>
<dbReference type="InterPro" id="IPR042115">
    <property type="entry name" value="PriA_3primeBD_sf"/>
</dbReference>
<comment type="similarity">
    <text evidence="12">Belongs to the helicase family. PriA subfamily.</text>
</comment>
<organism evidence="15 16">
    <name type="scientific">Spirosoma montaniterrae</name>
    <dbReference type="NCBI Taxonomy" id="1178516"/>
    <lineage>
        <taxon>Bacteria</taxon>
        <taxon>Pseudomonadati</taxon>
        <taxon>Bacteroidota</taxon>
        <taxon>Cytophagia</taxon>
        <taxon>Cytophagales</taxon>
        <taxon>Cytophagaceae</taxon>
        <taxon>Spirosoma</taxon>
    </lineage>
</organism>
<dbReference type="GO" id="GO:0006269">
    <property type="term" value="P:DNA replication, synthesis of primer"/>
    <property type="evidence" value="ECO:0007669"/>
    <property type="project" value="UniProtKB-KW"/>
</dbReference>
<feature type="domain" description="Helicase ATP-binding" evidence="13">
    <location>
        <begin position="322"/>
        <end position="489"/>
    </location>
</feature>
<evidence type="ECO:0000256" key="2">
    <source>
        <dbReference type="ARBA" id="ARBA00022705"/>
    </source>
</evidence>
<feature type="binding site" evidence="12">
    <location>
        <position position="595"/>
    </location>
    <ligand>
        <name>Zn(2+)</name>
        <dbReference type="ChEBI" id="CHEBI:29105"/>
        <label>1</label>
    </ligand>
</feature>
<feature type="binding site" evidence="12">
    <location>
        <position position="592"/>
    </location>
    <ligand>
        <name>Zn(2+)</name>
        <dbReference type="ChEBI" id="CHEBI:29105"/>
        <label>1</label>
    </ligand>
</feature>
<dbReference type="OrthoDB" id="9759544at2"/>
<dbReference type="RefSeq" id="WP_077132018.1">
    <property type="nucleotide sequence ID" value="NZ_CP014263.1"/>
</dbReference>
<keyword evidence="4 12" id="KW-0547">Nucleotide-binding</keyword>
<keyword evidence="10 12" id="KW-0413">Isomerase</keyword>
<dbReference type="FunFam" id="3.40.50.300:FF:000489">
    <property type="entry name" value="Primosome assembly protein PriA"/>
    <property type="match status" value="1"/>
</dbReference>
<dbReference type="Pfam" id="PF18319">
    <property type="entry name" value="Zn_ribbon_PriA"/>
    <property type="match status" value="1"/>
</dbReference>
<feature type="binding site" evidence="12">
    <location>
        <position position="582"/>
    </location>
    <ligand>
        <name>Zn(2+)</name>
        <dbReference type="ChEBI" id="CHEBI:29105"/>
        <label>2</label>
    </ligand>
</feature>
<feature type="binding site" evidence="12">
    <location>
        <position position="579"/>
    </location>
    <ligand>
        <name>Zn(2+)</name>
        <dbReference type="ChEBI" id="CHEBI:29105"/>
        <label>2</label>
    </ligand>
</feature>
<dbReference type="InterPro" id="IPR041222">
    <property type="entry name" value="PriA_3primeBD"/>
</dbReference>
<feature type="domain" description="Helicase C-terminal" evidence="14">
    <location>
        <begin position="576"/>
        <end position="747"/>
    </location>
</feature>
<evidence type="ECO:0000259" key="13">
    <source>
        <dbReference type="PROSITE" id="PS51192"/>
    </source>
</evidence>
<feature type="binding site" evidence="12">
    <location>
        <position position="561"/>
    </location>
    <ligand>
        <name>Zn(2+)</name>
        <dbReference type="ChEBI" id="CHEBI:29105"/>
        <label>2</label>
    </ligand>
</feature>
<comment type="catalytic activity">
    <reaction evidence="12">
        <text>Couples ATP hydrolysis with the unwinding of duplex DNA by translocating in the 3'-5' direction.</text>
        <dbReference type="EC" id="5.6.2.4"/>
    </reaction>
</comment>
<evidence type="ECO:0000256" key="4">
    <source>
        <dbReference type="ARBA" id="ARBA00022741"/>
    </source>
</evidence>
<evidence type="ECO:0000313" key="15">
    <source>
        <dbReference type="EMBL" id="AQG80590.1"/>
    </source>
</evidence>
<dbReference type="InterPro" id="IPR027417">
    <property type="entry name" value="P-loop_NTPase"/>
</dbReference>
<evidence type="ECO:0000256" key="1">
    <source>
        <dbReference type="ARBA" id="ARBA00022515"/>
    </source>
</evidence>
<dbReference type="PROSITE" id="PS51192">
    <property type="entry name" value="HELICASE_ATP_BIND_1"/>
    <property type="match status" value="1"/>
</dbReference>
<dbReference type="CDD" id="cd18804">
    <property type="entry name" value="SF2_C_priA"/>
    <property type="match status" value="1"/>
</dbReference>
<keyword evidence="6 12" id="KW-0347">Helicase</keyword>
<sequence>MDNFQIKEPSSDPIFHSFDKEEVTLFADLILPIPVPRMFTYRIPRGMAEIVKIGARVIVPFGKRNSRVMTAIVANLHNSPPVNYQARYVTELLDEYPLVNNSQLELFRWMADYYMCCIGDVMNVALPSGLKISSQSKVQYNPDFDYPELLTEQEVLLLAELKKQSALTYDELARLAGETTNIAALIKSLVGKKAIIVFEEVREKYVPKMIRKLRLHRTYEEREQLLMLLKRLEKLPKQQEVVMRYLRHVPVQVNPALNQKGLDKSILNQDDALSQSSLQTLVKNAVFESFEVIQPRFSDSNSGAQPEIKLTEHQQRAADEIMAQFAEQNTVLLHGVTGSGKTEVYIHLIQQALASGSQVLYLLPEIALTTQIVVRLQRVFGDKMGIYHSKFSDNERVEVWKGVVSGQYQFVVGVRSAVFLPFDNLGLIIVDEEHETSYKQHDPAPRYHARDVALMIGHWQQAKVLLGSATPSLESYFLAKQRRYGLVELHHRFGDATLPTILLVDVKREKRQKTMKSEFSSALHDALAENIERKEQSILFQNRRGYSPYMQCEDCDWTAECLNCAVSLTYHQRDAELRCHYCGHKEEVPRTCPTCGSTKVKTIGFGTEKLEDQLQIFFPGSRVLRMDLDTTRAKDAYGQIIREFERGGVDILVGTQMITKGLDFDNVSLVGIFDADRMIRFPDFRATERAFQMLTQVSGRAGRRAGRQGTVLIQTANPDQSILQKVIQNDYRGLYNEEIQERQDFNYPPFSRLIKLTVRHMDKHTSQRAAERLAADLTQTLGPTRVLGPEQPLVERIRNQFLFDILIKLERDKVNVKAVKAYIRERINDILTDKGLRQVSIIADVDCL</sequence>
<dbReference type="Gene3D" id="3.40.1440.60">
    <property type="entry name" value="PriA, 3(prime) DNA-binding domain"/>
    <property type="match status" value="1"/>
</dbReference>
<dbReference type="Pfam" id="PF18074">
    <property type="entry name" value="PriA_C"/>
    <property type="match status" value="1"/>
</dbReference>
<dbReference type="NCBIfam" id="TIGR00595">
    <property type="entry name" value="priA"/>
    <property type="match status" value="1"/>
</dbReference>
<feature type="binding site" evidence="12">
    <location>
        <position position="552"/>
    </location>
    <ligand>
        <name>Zn(2+)</name>
        <dbReference type="ChEBI" id="CHEBI:29105"/>
        <label>1</label>
    </ligand>
</feature>
<name>A0A1P9WYY3_9BACT</name>
<keyword evidence="8 12" id="KW-0067">ATP-binding</keyword>
<evidence type="ECO:0000256" key="6">
    <source>
        <dbReference type="ARBA" id="ARBA00022806"/>
    </source>
</evidence>
<keyword evidence="9 12" id="KW-0238">DNA-binding</keyword>
<keyword evidence="7 12" id="KW-0862">Zinc</keyword>
<dbReference type="InterPro" id="IPR011545">
    <property type="entry name" value="DEAD/DEAH_box_helicase_dom"/>
</dbReference>
<keyword evidence="5 12" id="KW-0378">Hydrolase</keyword>
<keyword evidence="1 12" id="KW-0639">Primosome</keyword>
<evidence type="ECO:0000256" key="10">
    <source>
        <dbReference type="ARBA" id="ARBA00023235"/>
    </source>
</evidence>
<evidence type="ECO:0000256" key="9">
    <source>
        <dbReference type="ARBA" id="ARBA00023125"/>
    </source>
</evidence>
<reference evidence="15 16" key="1">
    <citation type="submission" date="2016-01" db="EMBL/GenBank/DDBJ databases">
        <authorList>
            <person name="Oliw E.H."/>
        </authorList>
    </citation>
    <scope>NUCLEOTIDE SEQUENCE [LARGE SCALE GENOMIC DNA]</scope>
    <source>
        <strain evidence="15 16">DY10</strain>
    </source>
</reference>
<dbReference type="SMART" id="SM00487">
    <property type="entry name" value="DEXDc"/>
    <property type="match status" value="1"/>
</dbReference>
<dbReference type="Pfam" id="PF17764">
    <property type="entry name" value="PriA_3primeBD"/>
    <property type="match status" value="1"/>
</dbReference>
<dbReference type="InterPro" id="IPR014001">
    <property type="entry name" value="Helicase_ATP-bd"/>
</dbReference>
<accession>A0A1P9WYY3</accession>
<dbReference type="Pfam" id="PF00270">
    <property type="entry name" value="DEAD"/>
    <property type="match status" value="1"/>
</dbReference>
<feature type="binding site" evidence="12">
    <location>
        <position position="555"/>
    </location>
    <ligand>
        <name>Zn(2+)</name>
        <dbReference type="ChEBI" id="CHEBI:29105"/>
        <label>1</label>
    </ligand>
</feature>
<dbReference type="GO" id="GO:0006302">
    <property type="term" value="P:double-strand break repair"/>
    <property type="evidence" value="ECO:0007669"/>
    <property type="project" value="InterPro"/>
</dbReference>
<evidence type="ECO:0000256" key="5">
    <source>
        <dbReference type="ARBA" id="ARBA00022801"/>
    </source>
</evidence>
<dbReference type="GO" id="GO:0003677">
    <property type="term" value="F:DNA binding"/>
    <property type="evidence" value="ECO:0007669"/>
    <property type="project" value="UniProtKB-UniRule"/>
</dbReference>
<dbReference type="SUPFAM" id="SSF52540">
    <property type="entry name" value="P-loop containing nucleoside triphosphate hydrolases"/>
    <property type="match status" value="2"/>
</dbReference>
<dbReference type="GO" id="GO:0006310">
    <property type="term" value="P:DNA recombination"/>
    <property type="evidence" value="ECO:0007669"/>
    <property type="project" value="InterPro"/>
</dbReference>
<keyword evidence="3 12" id="KW-0479">Metal-binding</keyword>
<dbReference type="EMBL" id="CP014263">
    <property type="protein sequence ID" value="AQG80590.1"/>
    <property type="molecule type" value="Genomic_DNA"/>
</dbReference>
<evidence type="ECO:0000256" key="3">
    <source>
        <dbReference type="ARBA" id="ARBA00022723"/>
    </source>
</evidence>
<evidence type="ECO:0000256" key="8">
    <source>
        <dbReference type="ARBA" id="ARBA00022840"/>
    </source>
</evidence>
<dbReference type="FunFam" id="3.40.1440.60:FF:000001">
    <property type="entry name" value="Primosomal protein N"/>
    <property type="match status" value="1"/>
</dbReference>
<dbReference type="GO" id="GO:0043138">
    <property type="term" value="F:3'-5' DNA helicase activity"/>
    <property type="evidence" value="ECO:0007669"/>
    <property type="project" value="UniProtKB-EC"/>
</dbReference>
<evidence type="ECO:0000256" key="11">
    <source>
        <dbReference type="ARBA" id="ARBA00048988"/>
    </source>
</evidence>
<protein>
    <recommendedName>
        <fullName evidence="12">Replication restart protein PriA</fullName>
    </recommendedName>
    <alternativeName>
        <fullName evidence="12">ATP-dependent DNA helicase PriA</fullName>
        <ecNumber evidence="12">5.6.2.4</ecNumber>
    </alternativeName>
    <alternativeName>
        <fullName evidence="12">DNA 3'-5' helicase PriA</fullName>
    </alternativeName>
</protein>
<proteinExistence type="inferred from homology"/>
<evidence type="ECO:0000259" key="14">
    <source>
        <dbReference type="PROSITE" id="PS51194"/>
    </source>
</evidence>
<keyword evidence="2 12" id="KW-0235">DNA replication</keyword>
<evidence type="ECO:0000256" key="7">
    <source>
        <dbReference type="ARBA" id="ARBA00022833"/>
    </source>
</evidence>
<dbReference type="Proteomes" id="UP000187941">
    <property type="component" value="Chromosome"/>
</dbReference>
<dbReference type="PROSITE" id="PS51194">
    <property type="entry name" value="HELICASE_CTER"/>
    <property type="match status" value="1"/>
</dbReference>
<dbReference type="HAMAP" id="MF_00983">
    <property type="entry name" value="PriA"/>
    <property type="match status" value="1"/>
</dbReference>
<dbReference type="InterPro" id="IPR041236">
    <property type="entry name" value="PriA_C"/>
</dbReference>
<comment type="subunit">
    <text evidence="12">Component of the replication restart primosome.</text>
</comment>
<dbReference type="SMART" id="SM00490">
    <property type="entry name" value="HELICc"/>
    <property type="match status" value="1"/>
</dbReference>
<feature type="binding site" evidence="12">
    <location>
        <position position="564"/>
    </location>
    <ligand>
        <name>Zn(2+)</name>
        <dbReference type="ChEBI" id="CHEBI:29105"/>
        <label>2</label>
    </ligand>
</feature>